<dbReference type="EC" id="3.1.4.46" evidence="1"/>
<dbReference type="InterPro" id="IPR035917">
    <property type="entry name" value="YjbQ-like_sf"/>
</dbReference>
<dbReference type="EMBL" id="CM029044">
    <property type="protein sequence ID" value="KAG2607406.1"/>
    <property type="molecule type" value="Genomic_DNA"/>
</dbReference>
<evidence type="ECO:0000256" key="2">
    <source>
        <dbReference type="ARBA" id="ARBA00022729"/>
    </source>
</evidence>
<dbReference type="PANTHER" id="PTHR43620">
    <property type="entry name" value="GLYCEROPHOSPHORYL DIESTER PHOSPHODIESTERASE"/>
    <property type="match status" value="1"/>
</dbReference>
<evidence type="ECO:0000313" key="10">
    <source>
        <dbReference type="EMBL" id="KAG2607406.1"/>
    </source>
</evidence>
<dbReference type="AlphaFoldDB" id="A0A8T0TFL3"/>
<keyword evidence="3" id="KW-0319">Glycerol metabolism</keyword>
<feature type="domain" description="GP-PDE" evidence="9">
    <location>
        <begin position="223"/>
        <end position="522"/>
    </location>
</feature>
<proteinExistence type="predicted"/>
<dbReference type="InterPro" id="IPR030395">
    <property type="entry name" value="GP_PDE_dom"/>
</dbReference>
<keyword evidence="11" id="KW-1185">Reference proteome</keyword>
<dbReference type="CDD" id="cd08604">
    <property type="entry name" value="GDPD_SHV3_repeat_2"/>
    <property type="match status" value="1"/>
</dbReference>
<gene>
    <name evidence="10" type="ORF">PVAP13_4NG246200</name>
</gene>
<comment type="caution">
    <text evidence="10">The sequence shown here is derived from an EMBL/GenBank/DDBJ whole genome shotgun (WGS) entry which is preliminary data.</text>
</comment>
<dbReference type="FunFam" id="3.20.20.190:FF:000013">
    <property type="entry name" value="Glycerophosphodiester phosphodiesterase GDPDL3"/>
    <property type="match status" value="1"/>
</dbReference>
<keyword evidence="5" id="KW-0325">Glycoprotein</keyword>
<sequence length="941" mass="101336">MHPAAVAPAPAVFSSASMRSRRGAALVTISSASGRPRRGAVRCEVASSSAPSAAGPQAAKWAQRTVVLPPQRRGCHLITPKIVNEIRDDLTEFKCGMAHLFLQHTSASLTINENYESDVQADTETFLSRIVPEGPSAPWRHTMEGPDDMPAHIKSSMFGCSLTIPITNGCLNMGTWQEEHGSGSHLDRSWRLMWKIQNIEGAKESFKPYIEGALPKPNGSAPPLVIARGGYSGLFPDSSQSAYQFALVNSLPEAVLFCDLQLSSDNVGFCMTGLALDNSTLIAEVFPKNAKTYKVNGEALHGWFSVDFTSNQLTDNVTLIQNVLSRPSVFDGTMGMNLVDDVVGLNPAQLWINVQYGQFFLDHKLNIVEYISSKVKEFGVNYVSSPEVGFLKSLGGKLRKSNVKLILRFLDEKLIEPSTKQTYGAILKDLKSVKTFASGILVPKNYIWPVNKDQYLQPATTLVKDAHALGLEVYAFKFANDFISSYNYSYDPSAEYLQFIDNSDFSVDGVLTDFPSTASAAIACLAHTKDNPLPPPRNDTRPLIITHNGASGIFPGASDLAYRQAVEDGTDIIDCSVQMSKDAVPFCMDSPDLTKGTTAATMFTTKVANVNEIQNGSGIFSFDLSWSEIQTLKPDLVGPFNQEGLKRNPAAKNSGKLMALADFLAFSKRSNVSGILVDIRNAPYLATRGMGIVEAVSSALVNASYDKETRQQVLIASDNSAVLVAFSKFPGFKRVLQISHMISDASKQSVEEVAKFADAVSISRGSVVEAQGSFLVRFTDVINKMHSANLSVYIGVLRDEFMNLAFDFCANPMAEIVLYSSLMADGIVTEFPATAAEYFRSPCSDFSKNLTYTVMPPRPGSLLNVTDPHALPPAQGPVPVLEPADVVDPPLPPVTIGGHGAAPSSNDSSTKSGATAAGASSGLCLLVAGLAALLAVSSRRP</sequence>
<dbReference type="SUPFAM" id="SSF111038">
    <property type="entry name" value="YjbQ-like"/>
    <property type="match status" value="1"/>
</dbReference>
<keyword evidence="4" id="KW-0378">Hydrolase</keyword>
<name>A0A8T0TFL3_PANVG</name>
<dbReference type="GO" id="GO:0008889">
    <property type="term" value="F:glycerophosphodiester phosphodiesterase activity"/>
    <property type="evidence" value="ECO:0007669"/>
    <property type="project" value="UniProtKB-EC"/>
</dbReference>
<dbReference type="GO" id="GO:0006071">
    <property type="term" value="P:glycerol metabolic process"/>
    <property type="evidence" value="ECO:0007669"/>
    <property type="project" value="UniProtKB-KW"/>
</dbReference>
<keyword evidence="2" id="KW-0732">Signal</keyword>
<evidence type="ECO:0000313" key="11">
    <source>
        <dbReference type="Proteomes" id="UP000823388"/>
    </source>
</evidence>
<dbReference type="InterPro" id="IPR001602">
    <property type="entry name" value="UPF0047_YjbQ-like"/>
</dbReference>
<evidence type="ECO:0000256" key="3">
    <source>
        <dbReference type="ARBA" id="ARBA00022798"/>
    </source>
</evidence>
<dbReference type="Pfam" id="PF01894">
    <property type="entry name" value="YjbQ"/>
    <property type="match status" value="1"/>
</dbReference>
<reference evidence="10" key="1">
    <citation type="submission" date="2020-05" db="EMBL/GenBank/DDBJ databases">
        <title>WGS assembly of Panicum virgatum.</title>
        <authorList>
            <person name="Lovell J.T."/>
            <person name="Jenkins J."/>
            <person name="Shu S."/>
            <person name="Juenger T.E."/>
            <person name="Schmutz J."/>
        </authorList>
    </citation>
    <scope>NUCLEOTIDE SEQUENCE</scope>
    <source>
        <strain evidence="10">AP13</strain>
    </source>
</reference>
<dbReference type="PANTHER" id="PTHR43620:SF25">
    <property type="entry name" value="GLYCEROPHOSPHODIESTER PHOSPHODIESTERASE"/>
    <property type="match status" value="1"/>
</dbReference>
<dbReference type="SUPFAM" id="SSF51695">
    <property type="entry name" value="PLC-like phosphodiesterases"/>
    <property type="match status" value="2"/>
</dbReference>
<dbReference type="Proteomes" id="UP000823388">
    <property type="component" value="Chromosome 4N"/>
</dbReference>
<evidence type="ECO:0000256" key="1">
    <source>
        <dbReference type="ARBA" id="ARBA00012247"/>
    </source>
</evidence>
<evidence type="ECO:0000259" key="9">
    <source>
        <dbReference type="PROSITE" id="PS51704"/>
    </source>
</evidence>
<feature type="region of interest" description="Disordered" evidence="7">
    <location>
        <begin position="892"/>
        <end position="914"/>
    </location>
</feature>
<keyword evidence="8" id="KW-1133">Transmembrane helix</keyword>
<dbReference type="InterPro" id="IPR017946">
    <property type="entry name" value="PLC-like_Pdiesterase_TIM-brl"/>
</dbReference>
<feature type="transmembrane region" description="Helical" evidence="8">
    <location>
        <begin position="914"/>
        <end position="936"/>
    </location>
</feature>
<dbReference type="CDD" id="cd08603">
    <property type="entry name" value="GDPD_SHV3_repeat_1"/>
    <property type="match status" value="1"/>
</dbReference>
<keyword evidence="8" id="KW-0812">Transmembrane</keyword>
<accession>A0A8T0TFL3</accession>
<evidence type="ECO:0000256" key="7">
    <source>
        <dbReference type="SAM" id="MobiDB-lite"/>
    </source>
</evidence>
<dbReference type="GO" id="GO:0006629">
    <property type="term" value="P:lipid metabolic process"/>
    <property type="evidence" value="ECO:0007669"/>
    <property type="project" value="InterPro"/>
</dbReference>
<dbReference type="PROSITE" id="PS51704">
    <property type="entry name" value="GP_PDE"/>
    <property type="match status" value="2"/>
</dbReference>
<evidence type="ECO:0000256" key="8">
    <source>
        <dbReference type="SAM" id="Phobius"/>
    </source>
</evidence>
<dbReference type="Pfam" id="PF03009">
    <property type="entry name" value="GDPD"/>
    <property type="match status" value="1"/>
</dbReference>
<dbReference type="Gene3D" id="3.20.20.190">
    <property type="entry name" value="Phosphatidylinositol (PI) phosphodiesterase"/>
    <property type="match status" value="2"/>
</dbReference>
<keyword evidence="8" id="KW-0472">Membrane</keyword>
<dbReference type="FunFam" id="3.20.20.190:FF:000011">
    <property type="entry name" value="Glycerophosphodiester phosphodiesterase GDPDL3"/>
    <property type="match status" value="1"/>
</dbReference>
<comment type="catalytic activity">
    <reaction evidence="6">
        <text>a sn-glycero-3-phosphodiester + H2O = an alcohol + sn-glycerol 3-phosphate + H(+)</text>
        <dbReference type="Rhea" id="RHEA:12969"/>
        <dbReference type="ChEBI" id="CHEBI:15377"/>
        <dbReference type="ChEBI" id="CHEBI:15378"/>
        <dbReference type="ChEBI" id="CHEBI:30879"/>
        <dbReference type="ChEBI" id="CHEBI:57597"/>
        <dbReference type="ChEBI" id="CHEBI:83408"/>
        <dbReference type="EC" id="3.1.4.46"/>
    </reaction>
</comment>
<protein>
    <recommendedName>
        <fullName evidence="1">glycerophosphodiester phosphodiesterase</fullName>
        <ecNumber evidence="1">3.1.4.46</ecNumber>
    </recommendedName>
</protein>
<evidence type="ECO:0000256" key="4">
    <source>
        <dbReference type="ARBA" id="ARBA00022801"/>
    </source>
</evidence>
<dbReference type="Gene3D" id="2.60.120.460">
    <property type="entry name" value="YjbQ-like"/>
    <property type="match status" value="1"/>
</dbReference>
<evidence type="ECO:0000256" key="5">
    <source>
        <dbReference type="ARBA" id="ARBA00023180"/>
    </source>
</evidence>
<dbReference type="NCBIfam" id="TIGR00149">
    <property type="entry name" value="TIGR00149_YjbQ"/>
    <property type="match status" value="1"/>
</dbReference>
<feature type="domain" description="GP-PDE" evidence="9">
    <location>
        <begin position="542"/>
        <end position="839"/>
    </location>
</feature>
<evidence type="ECO:0000256" key="6">
    <source>
        <dbReference type="ARBA" id="ARBA00047512"/>
    </source>
</evidence>
<organism evidence="10 11">
    <name type="scientific">Panicum virgatum</name>
    <name type="common">Blackwell switchgrass</name>
    <dbReference type="NCBI Taxonomy" id="38727"/>
    <lineage>
        <taxon>Eukaryota</taxon>
        <taxon>Viridiplantae</taxon>
        <taxon>Streptophyta</taxon>
        <taxon>Embryophyta</taxon>
        <taxon>Tracheophyta</taxon>
        <taxon>Spermatophyta</taxon>
        <taxon>Magnoliopsida</taxon>
        <taxon>Liliopsida</taxon>
        <taxon>Poales</taxon>
        <taxon>Poaceae</taxon>
        <taxon>PACMAD clade</taxon>
        <taxon>Panicoideae</taxon>
        <taxon>Panicodae</taxon>
        <taxon>Paniceae</taxon>
        <taxon>Panicinae</taxon>
        <taxon>Panicum</taxon>
        <taxon>Panicum sect. Hiantes</taxon>
    </lineage>
</organism>